<evidence type="ECO:0000256" key="3">
    <source>
        <dbReference type="ARBA" id="ARBA00047418"/>
    </source>
</evidence>
<evidence type="ECO:0000259" key="9">
    <source>
        <dbReference type="PROSITE" id="PS50053"/>
    </source>
</evidence>
<dbReference type="Gene3D" id="3.40.50.150">
    <property type="entry name" value="Vaccinia Virus protein VP39"/>
    <property type="match status" value="1"/>
</dbReference>
<evidence type="ECO:0000256" key="6">
    <source>
        <dbReference type="ARBA" id="ARBA00049075"/>
    </source>
</evidence>
<dbReference type="InterPro" id="IPR001202">
    <property type="entry name" value="WW_dom"/>
</dbReference>
<comment type="catalytic activity">
    <reaction evidence="5">
        <text>a 5'-end (N(2),N(7)-dimethyl 5'-triphosphoguanosine)-ribonucleoside in snRNA + S-adenosyl-L-methionine = a 5'-end (N(2),N(2),N(7)-trimethyl 5'-triphosphoguanosine)-ribonucleoside in snRNA + S-adenosyl-L-homocysteine + H(+)</text>
        <dbReference type="Rhea" id="RHEA:78479"/>
        <dbReference type="Rhea" id="RHEA-COMP:19087"/>
        <dbReference type="Rhea" id="RHEA-COMP:19089"/>
        <dbReference type="ChEBI" id="CHEBI:15378"/>
        <dbReference type="ChEBI" id="CHEBI:57856"/>
        <dbReference type="ChEBI" id="CHEBI:59789"/>
        <dbReference type="ChEBI" id="CHEBI:167623"/>
        <dbReference type="ChEBI" id="CHEBI:172880"/>
    </reaction>
    <physiologicalReaction direction="left-to-right" evidence="5">
        <dbReference type="Rhea" id="RHEA:78480"/>
    </physiologicalReaction>
</comment>
<sequence>VMDVKKQLELIQGDTFPRGWLRLIYKGNVLKDDTTMDNNGVIENSYLHVMLAKAVESETPNAACHSDSTMFSDASMEDWFRISELRSIRSSSAFLRITEVFLIDKAAIDRLDHFSMFSQEQALHKDESMEDSTWRGYSKVDPLYEDRTDLLEDMDLINEMVALGLPSSFCASSKEKYTSSKRKKGKSAKPRECKPAQIREDKDFPLMQEDASNDDVIDETVIHQNSHLAWAELCEKIADPPNKTVCNGINRLCSLSCQNGSTLCRESIISSNDVMASMETDSLNDVKNALLADHNAEIEISVEEIHDEEVGLDQAQNFAGGLDEHSELHLACCVQNRTSLYNAGANSDIDANLEIDGSRVPSSLPMLEVEMSQPDKAFLRNNGSTQETQHVAMGNWKPIWDTYYQRYYYCNSETWETSWDLPRLEHLTNLPSILETTDKCVTGEAAEAMTCEASSTSYNGCSQSKSTDSKDNTRGALDYQNYSEGCQENADYALNKSKVEAGKVLYMGDSIESENVTGNGKCNGENLPTHTFFDNWQNANTELELPSMETVSTKDVAQCLEQSSDCCLSKGSDFLTLLKSSLNTIESLKVLPQACGTHIWFDDEGNIERKCTLQQEVTQIHTQEKETYIDPIAEVTLEDASMSETFSVVNDYPPKGQKKKKRIRLRRLSSIDMDGEPLKKLLLPGAVEEMSTSSTKYWCQRYQLFSRFDEGVQLDEEGWFSVTPEVIAKHHAARCGTGTVIDCFTGVGGNSIQLAQKCHHVIAIDIDPKKIGYAHHNARIYGVADYIDFIVGDFFQLAPSLKADVVFLSPPWGGPDYLKVESYNIQDMLRPKDGFSLFKAAQMIAPNIVMFLPRNVDLNQLAELALDSTPPLPLQ</sequence>
<evidence type="ECO:0000259" key="8">
    <source>
        <dbReference type="PROSITE" id="PS50020"/>
    </source>
</evidence>
<comment type="catalytic activity">
    <reaction evidence="4">
        <text>a 5'-end (N(7)-methyl 5'-triphosphoguanosine)-ribonucleoside in snoRNA + S-adenosyl-L-methionine = a 5'-end (N(2),N(7)-dimethyl 5'-triphosphoguanosine)-ribonucleoside in snoRNA + S-adenosyl-L-homocysteine + H(+)</text>
        <dbReference type="Rhea" id="RHEA:78475"/>
        <dbReference type="Rhea" id="RHEA-COMP:19086"/>
        <dbReference type="Rhea" id="RHEA-COMP:19088"/>
        <dbReference type="ChEBI" id="CHEBI:15378"/>
        <dbReference type="ChEBI" id="CHEBI:57856"/>
        <dbReference type="ChEBI" id="CHEBI:59789"/>
        <dbReference type="ChEBI" id="CHEBI:156461"/>
        <dbReference type="ChEBI" id="CHEBI:172880"/>
    </reaction>
    <physiologicalReaction direction="left-to-right" evidence="4">
        <dbReference type="Rhea" id="RHEA:78476"/>
    </physiologicalReaction>
</comment>
<dbReference type="EMBL" id="JAHRHJ020000008">
    <property type="protein sequence ID" value="KAH9303971.1"/>
    <property type="molecule type" value="Genomic_DNA"/>
</dbReference>
<dbReference type="PANTHER" id="PTHR14741">
    <property type="entry name" value="S-ADENOSYLMETHIONINE-DEPENDENT METHYLTRANSFERASE RELATED"/>
    <property type="match status" value="1"/>
</dbReference>
<feature type="non-terminal residue" evidence="10">
    <location>
        <position position="1"/>
    </location>
</feature>
<dbReference type="InterPro" id="IPR000626">
    <property type="entry name" value="Ubiquitin-like_dom"/>
</dbReference>
<dbReference type="FunFam" id="3.40.50.150:FF:000305">
    <property type="entry name" value="S-adenosyl-L-methionine-dependent methyltransferase superfamily protein"/>
    <property type="match status" value="1"/>
</dbReference>
<comment type="catalytic activity">
    <reaction evidence="3">
        <text>a 5'-end (N(2),N(7)-dimethyl 5'-triphosphoguanosine)-ribonucleoside in snoRNA + S-adenosyl-L-methionine = a 5'-end (N(2),N(2),N(7)-trimethyl 5'-triphosphoguanosine)-ribonucleoside in snoRNA + S-adenosyl-L-homocysteine + H(+)</text>
        <dbReference type="Rhea" id="RHEA:78507"/>
        <dbReference type="Rhea" id="RHEA-COMP:19088"/>
        <dbReference type="Rhea" id="RHEA-COMP:19090"/>
        <dbReference type="ChEBI" id="CHEBI:15378"/>
        <dbReference type="ChEBI" id="CHEBI:57856"/>
        <dbReference type="ChEBI" id="CHEBI:59789"/>
        <dbReference type="ChEBI" id="CHEBI:167623"/>
        <dbReference type="ChEBI" id="CHEBI:172880"/>
    </reaction>
    <physiologicalReaction direction="left-to-right" evidence="3">
        <dbReference type="Rhea" id="RHEA:78508"/>
    </physiologicalReaction>
</comment>
<dbReference type="OMA" id="TWETSWD"/>
<evidence type="ECO:0000256" key="7">
    <source>
        <dbReference type="ARBA" id="ARBA00049790"/>
    </source>
</evidence>
<evidence type="ECO:0000256" key="1">
    <source>
        <dbReference type="ARBA" id="ARBA00018517"/>
    </source>
</evidence>
<dbReference type="Pfam" id="PF00240">
    <property type="entry name" value="ubiquitin"/>
    <property type="match status" value="1"/>
</dbReference>
<dbReference type="PROSITE" id="PS50020">
    <property type="entry name" value="WW_DOMAIN_2"/>
    <property type="match status" value="1"/>
</dbReference>
<dbReference type="Pfam" id="PF09445">
    <property type="entry name" value="Methyltransf_15"/>
    <property type="match status" value="1"/>
</dbReference>
<reference evidence="10 11" key="1">
    <citation type="journal article" date="2021" name="Nat. Plants">
        <title>The Taxus genome provides insights into paclitaxel biosynthesis.</title>
        <authorList>
            <person name="Xiong X."/>
            <person name="Gou J."/>
            <person name="Liao Q."/>
            <person name="Li Y."/>
            <person name="Zhou Q."/>
            <person name="Bi G."/>
            <person name="Li C."/>
            <person name="Du R."/>
            <person name="Wang X."/>
            <person name="Sun T."/>
            <person name="Guo L."/>
            <person name="Liang H."/>
            <person name="Lu P."/>
            <person name="Wu Y."/>
            <person name="Zhang Z."/>
            <person name="Ro D.K."/>
            <person name="Shang Y."/>
            <person name="Huang S."/>
            <person name="Yan J."/>
        </authorList>
    </citation>
    <scope>NUCLEOTIDE SEQUENCE [LARGE SCALE GENOMIC DNA]</scope>
    <source>
        <strain evidence="10">Ta-2019</strain>
    </source>
</reference>
<dbReference type="PROSITE" id="PS50053">
    <property type="entry name" value="UBIQUITIN_2"/>
    <property type="match status" value="1"/>
</dbReference>
<dbReference type="GO" id="GO:0005634">
    <property type="term" value="C:nucleus"/>
    <property type="evidence" value="ECO:0007669"/>
    <property type="project" value="TreeGrafter"/>
</dbReference>
<comment type="similarity">
    <text evidence="2">Belongs to the methyltransferase superfamily. Trimethylguanosine synthase family.</text>
</comment>
<organism evidence="10 11">
    <name type="scientific">Taxus chinensis</name>
    <name type="common">Chinese yew</name>
    <name type="synonym">Taxus wallichiana var. chinensis</name>
    <dbReference type="NCBI Taxonomy" id="29808"/>
    <lineage>
        <taxon>Eukaryota</taxon>
        <taxon>Viridiplantae</taxon>
        <taxon>Streptophyta</taxon>
        <taxon>Embryophyta</taxon>
        <taxon>Tracheophyta</taxon>
        <taxon>Spermatophyta</taxon>
        <taxon>Pinopsida</taxon>
        <taxon>Pinidae</taxon>
        <taxon>Conifers II</taxon>
        <taxon>Cupressales</taxon>
        <taxon>Taxaceae</taxon>
        <taxon>Taxus</taxon>
    </lineage>
</organism>
<dbReference type="PANTHER" id="PTHR14741:SF32">
    <property type="entry name" value="TRIMETHYLGUANOSINE SYNTHASE"/>
    <property type="match status" value="1"/>
</dbReference>
<evidence type="ECO:0000256" key="5">
    <source>
        <dbReference type="ARBA" id="ARBA00048763"/>
    </source>
</evidence>
<accession>A0AA38FIW8</accession>
<gene>
    <name evidence="10" type="ORF">KI387_008375</name>
</gene>
<name>A0AA38FIW8_TAXCH</name>
<evidence type="ECO:0000256" key="2">
    <source>
        <dbReference type="ARBA" id="ARBA00025783"/>
    </source>
</evidence>
<dbReference type="AlphaFoldDB" id="A0AA38FIW8"/>
<protein>
    <recommendedName>
        <fullName evidence="1">Trimethylguanosine synthase</fullName>
    </recommendedName>
    <alternativeName>
        <fullName evidence="7">Cap-specific guanine-N(2) methyltransferase</fullName>
    </alternativeName>
</protein>
<evidence type="ECO:0000313" key="11">
    <source>
        <dbReference type="Proteomes" id="UP000824469"/>
    </source>
</evidence>
<dbReference type="Gene3D" id="3.10.20.90">
    <property type="entry name" value="Phosphatidylinositol 3-kinase Catalytic Subunit, Chain A, domain 1"/>
    <property type="match status" value="1"/>
</dbReference>
<dbReference type="PROSITE" id="PS01159">
    <property type="entry name" value="WW_DOMAIN_1"/>
    <property type="match status" value="1"/>
</dbReference>
<dbReference type="Gene3D" id="2.20.70.10">
    <property type="match status" value="1"/>
</dbReference>
<evidence type="ECO:0000313" key="10">
    <source>
        <dbReference type="EMBL" id="KAH9303971.1"/>
    </source>
</evidence>
<dbReference type="SUPFAM" id="SSF53335">
    <property type="entry name" value="S-adenosyl-L-methionine-dependent methyltransferases"/>
    <property type="match status" value="1"/>
</dbReference>
<evidence type="ECO:0000256" key="4">
    <source>
        <dbReference type="ARBA" id="ARBA00048740"/>
    </source>
</evidence>
<dbReference type="InterPro" id="IPR019012">
    <property type="entry name" value="RNA_cap_Gua-N2-MeTrfase"/>
</dbReference>
<dbReference type="InterPro" id="IPR029071">
    <property type="entry name" value="Ubiquitin-like_domsf"/>
</dbReference>
<dbReference type="SUPFAM" id="SSF54236">
    <property type="entry name" value="Ubiquitin-like"/>
    <property type="match status" value="1"/>
</dbReference>
<dbReference type="CDD" id="cd02440">
    <property type="entry name" value="AdoMet_MTases"/>
    <property type="match status" value="1"/>
</dbReference>
<feature type="domain" description="WW" evidence="8">
    <location>
        <begin position="396"/>
        <end position="424"/>
    </location>
</feature>
<dbReference type="GO" id="GO:0071164">
    <property type="term" value="F:RNA cap trimethylguanosine synthase activity"/>
    <property type="evidence" value="ECO:0007669"/>
    <property type="project" value="TreeGrafter"/>
</dbReference>
<proteinExistence type="inferred from homology"/>
<keyword evidence="11" id="KW-1185">Reference proteome</keyword>
<dbReference type="InterPro" id="IPR029063">
    <property type="entry name" value="SAM-dependent_MTases_sf"/>
</dbReference>
<dbReference type="Proteomes" id="UP000824469">
    <property type="component" value="Unassembled WGS sequence"/>
</dbReference>
<comment type="caution">
    <text evidence="10">The sequence shown here is derived from an EMBL/GenBank/DDBJ whole genome shotgun (WGS) entry which is preliminary data.</text>
</comment>
<comment type="catalytic activity">
    <reaction evidence="6">
        <text>a 5'-end (N(7)-methyl 5'-triphosphoguanosine)-ribonucleoside in snRNA + S-adenosyl-L-methionine = a 5'-end (N(2),N(7)-dimethyl 5'-triphosphoguanosine)-ribonucleoside in snRNA + S-adenosyl-L-homocysteine + H(+)</text>
        <dbReference type="Rhea" id="RHEA:78471"/>
        <dbReference type="Rhea" id="RHEA-COMP:19085"/>
        <dbReference type="Rhea" id="RHEA-COMP:19087"/>
        <dbReference type="ChEBI" id="CHEBI:15378"/>
        <dbReference type="ChEBI" id="CHEBI:57856"/>
        <dbReference type="ChEBI" id="CHEBI:59789"/>
        <dbReference type="ChEBI" id="CHEBI:156461"/>
        <dbReference type="ChEBI" id="CHEBI:172880"/>
    </reaction>
    <physiologicalReaction direction="left-to-right" evidence="6">
        <dbReference type="Rhea" id="RHEA:78472"/>
    </physiologicalReaction>
</comment>
<feature type="non-terminal residue" evidence="10">
    <location>
        <position position="875"/>
    </location>
</feature>
<feature type="domain" description="Ubiquitin-like" evidence="9">
    <location>
        <begin position="1"/>
        <end position="51"/>
    </location>
</feature>
<dbReference type="CDD" id="cd00201">
    <property type="entry name" value="WW"/>
    <property type="match status" value="1"/>
</dbReference>